<dbReference type="AlphaFoldDB" id="K3Z1Y4"/>
<reference evidence="2" key="1">
    <citation type="journal article" date="2012" name="Nat. Biotechnol.">
        <title>Reference genome sequence of the model plant Setaria.</title>
        <authorList>
            <person name="Bennetzen J.L."/>
            <person name="Schmutz J."/>
            <person name="Wang H."/>
            <person name="Percifield R."/>
            <person name="Hawkins J."/>
            <person name="Pontaroli A.C."/>
            <person name="Estep M."/>
            <person name="Feng L."/>
            <person name="Vaughn J.N."/>
            <person name="Grimwood J."/>
            <person name="Jenkins J."/>
            <person name="Barry K."/>
            <person name="Lindquist E."/>
            <person name="Hellsten U."/>
            <person name="Deshpande S."/>
            <person name="Wang X."/>
            <person name="Wu X."/>
            <person name="Mitros T."/>
            <person name="Triplett J."/>
            <person name="Yang X."/>
            <person name="Ye C.Y."/>
            <person name="Mauro-Herrera M."/>
            <person name="Wang L."/>
            <person name="Li P."/>
            <person name="Sharma M."/>
            <person name="Sharma R."/>
            <person name="Ronald P.C."/>
            <person name="Panaud O."/>
            <person name="Kellogg E.A."/>
            <person name="Brutnell T.P."/>
            <person name="Doust A.N."/>
            <person name="Tuskan G.A."/>
            <person name="Rokhsar D."/>
            <person name="Devos K.M."/>
        </authorList>
    </citation>
    <scope>NUCLEOTIDE SEQUENCE [LARGE SCALE GENOMIC DNA]</scope>
    <source>
        <strain evidence="2">cv. Yugu1</strain>
    </source>
</reference>
<evidence type="ECO:0000313" key="2">
    <source>
        <dbReference type="Proteomes" id="UP000004995"/>
    </source>
</evidence>
<dbReference type="Gramene" id="KQL30223">
    <property type="protein sequence ID" value="KQL30223"/>
    <property type="gene ID" value="SETIT_020552mg"/>
</dbReference>
<sequence length="34" mass="4155">MFYSHYKVIMFSWISFLNLNQPFSFGQHQNNTAR</sequence>
<dbReference type="InParanoid" id="K3Z1Y4"/>
<reference evidence="1" key="2">
    <citation type="submission" date="2018-08" db="UniProtKB">
        <authorList>
            <consortium name="EnsemblPlants"/>
        </authorList>
    </citation>
    <scope>IDENTIFICATION</scope>
    <source>
        <strain evidence="1">Yugu1</strain>
    </source>
</reference>
<dbReference type="HOGENOM" id="CLU_3377900_0_0_1"/>
<organism evidence="1 2">
    <name type="scientific">Setaria italica</name>
    <name type="common">Foxtail millet</name>
    <name type="synonym">Panicum italicum</name>
    <dbReference type="NCBI Taxonomy" id="4555"/>
    <lineage>
        <taxon>Eukaryota</taxon>
        <taxon>Viridiplantae</taxon>
        <taxon>Streptophyta</taxon>
        <taxon>Embryophyta</taxon>
        <taxon>Tracheophyta</taxon>
        <taxon>Spermatophyta</taxon>
        <taxon>Magnoliopsida</taxon>
        <taxon>Liliopsida</taxon>
        <taxon>Poales</taxon>
        <taxon>Poaceae</taxon>
        <taxon>PACMAD clade</taxon>
        <taxon>Panicoideae</taxon>
        <taxon>Panicodae</taxon>
        <taxon>Paniceae</taxon>
        <taxon>Cenchrinae</taxon>
        <taxon>Setaria</taxon>
    </lineage>
</organism>
<keyword evidence="2" id="KW-1185">Reference proteome</keyword>
<accession>K3Z1Y4</accession>
<dbReference type="EMBL" id="AGNK02000406">
    <property type="status" value="NOT_ANNOTATED_CDS"/>
    <property type="molecule type" value="Genomic_DNA"/>
</dbReference>
<evidence type="ECO:0000313" key="1">
    <source>
        <dbReference type="EnsemblPlants" id="KQL30223"/>
    </source>
</evidence>
<dbReference type="Proteomes" id="UP000004995">
    <property type="component" value="Unassembled WGS sequence"/>
</dbReference>
<dbReference type="EnsemblPlants" id="KQL30223">
    <property type="protein sequence ID" value="KQL30223"/>
    <property type="gene ID" value="SETIT_020552mg"/>
</dbReference>
<proteinExistence type="predicted"/>
<name>K3Z1Y4_SETIT</name>
<protein>
    <submittedName>
        <fullName evidence="1">Uncharacterized protein</fullName>
    </submittedName>
</protein>